<sequence>MTGYLARQEVDIGGSPMFFTSERLSVVEYISSPTPTRSKFVFQQPKLSYENNLFTLSFNYPLWIGTIALLCLLYLVICAVTVWEWNKNVLSKKLLENAGVLRPNLVDIALFVFGCTCQQGSVVELKGSLGRMVLLLLFVSLTFLYTSYSANIVALLQSSSSQIRTLDDLLNSRMKFGVHDTVFNRYYFSTETEAVRRAIYETKVAPPGSIPSFMTMENGVKEMKKGLFAFHMETGVGYKFVGKYFEEGEKCGLKEIQYLRVIDPWLAVQKNTQFLEMFKIGTKRLQEHGLQQRENHLLYEKRPKCSGRQANFVSVSMVDCYPALLILSYGALVAATVSVVEVLYYRRQQIINAIRK</sequence>
<reference evidence="11" key="1">
    <citation type="submission" date="2021-12" db="EMBL/GenBank/DDBJ databases">
        <authorList>
            <person name="Martin H S."/>
        </authorList>
    </citation>
    <scope>NUCLEOTIDE SEQUENCE</scope>
</reference>
<keyword evidence="12" id="KW-1185">Reference proteome</keyword>
<dbReference type="OrthoDB" id="6117597at2759"/>
<comment type="subcellular location">
    <subcellularLocation>
        <location evidence="1">Cell membrane</location>
        <topology evidence="1">Multi-pass membrane protein</topology>
    </subcellularLocation>
</comment>
<feature type="non-terminal residue" evidence="11">
    <location>
        <position position="356"/>
    </location>
</feature>
<dbReference type="InterPro" id="IPR001320">
    <property type="entry name" value="Iontro_rcpt_C"/>
</dbReference>
<dbReference type="PANTHER" id="PTHR42643">
    <property type="entry name" value="IONOTROPIC RECEPTOR 20A-RELATED"/>
    <property type="match status" value="1"/>
</dbReference>
<dbReference type="GO" id="GO:0005886">
    <property type="term" value="C:plasma membrane"/>
    <property type="evidence" value="ECO:0007669"/>
    <property type="project" value="UniProtKB-SubCell"/>
</dbReference>
<evidence type="ECO:0000256" key="4">
    <source>
        <dbReference type="ARBA" id="ARBA00022692"/>
    </source>
</evidence>
<dbReference type="AlphaFoldDB" id="A0A8J9UG52"/>
<keyword evidence="4 9" id="KW-0812">Transmembrane</keyword>
<proteinExistence type="inferred from homology"/>
<gene>
    <name evidence="11" type="ORF">BINO364_LOCUS5778</name>
</gene>
<evidence type="ECO:0000256" key="6">
    <source>
        <dbReference type="ARBA" id="ARBA00023136"/>
    </source>
</evidence>
<evidence type="ECO:0000256" key="9">
    <source>
        <dbReference type="SAM" id="Phobius"/>
    </source>
</evidence>
<evidence type="ECO:0000313" key="11">
    <source>
        <dbReference type="EMBL" id="CAH0719437.1"/>
    </source>
</evidence>
<keyword evidence="6 9" id="KW-0472">Membrane</keyword>
<feature type="transmembrane region" description="Helical" evidence="9">
    <location>
        <begin position="60"/>
        <end position="83"/>
    </location>
</feature>
<dbReference type="PANTHER" id="PTHR42643:SF33">
    <property type="entry name" value="GLUTAMATE RECEPTOR 2-LIKE PROTEIN"/>
    <property type="match status" value="1"/>
</dbReference>
<feature type="transmembrane region" description="Helical" evidence="9">
    <location>
        <begin position="133"/>
        <end position="156"/>
    </location>
</feature>
<keyword evidence="7" id="KW-0675">Receptor</keyword>
<name>A0A8J9UG52_9NEOP</name>
<evidence type="ECO:0000256" key="5">
    <source>
        <dbReference type="ARBA" id="ARBA00022989"/>
    </source>
</evidence>
<dbReference type="InterPro" id="IPR052192">
    <property type="entry name" value="Insect_Ionotropic_Sensory_Rcpt"/>
</dbReference>
<keyword evidence="3" id="KW-1003">Cell membrane</keyword>
<evidence type="ECO:0000313" key="12">
    <source>
        <dbReference type="Proteomes" id="UP000838878"/>
    </source>
</evidence>
<evidence type="ECO:0000256" key="3">
    <source>
        <dbReference type="ARBA" id="ARBA00022475"/>
    </source>
</evidence>
<comment type="similarity">
    <text evidence="2">Belongs to the glutamate-gated ion channel (TC 1.A.10.1) family.</text>
</comment>
<organism evidence="11 12">
    <name type="scientific">Brenthis ino</name>
    <name type="common">lesser marbled fritillary</name>
    <dbReference type="NCBI Taxonomy" id="405034"/>
    <lineage>
        <taxon>Eukaryota</taxon>
        <taxon>Metazoa</taxon>
        <taxon>Ecdysozoa</taxon>
        <taxon>Arthropoda</taxon>
        <taxon>Hexapoda</taxon>
        <taxon>Insecta</taxon>
        <taxon>Pterygota</taxon>
        <taxon>Neoptera</taxon>
        <taxon>Endopterygota</taxon>
        <taxon>Lepidoptera</taxon>
        <taxon>Glossata</taxon>
        <taxon>Ditrysia</taxon>
        <taxon>Papilionoidea</taxon>
        <taxon>Nymphalidae</taxon>
        <taxon>Heliconiinae</taxon>
        <taxon>Argynnini</taxon>
        <taxon>Brenthis</taxon>
    </lineage>
</organism>
<dbReference type="GO" id="GO:0015276">
    <property type="term" value="F:ligand-gated monoatomic ion channel activity"/>
    <property type="evidence" value="ECO:0007669"/>
    <property type="project" value="InterPro"/>
</dbReference>
<dbReference type="Pfam" id="PF00060">
    <property type="entry name" value="Lig_chan"/>
    <property type="match status" value="1"/>
</dbReference>
<evidence type="ECO:0000256" key="2">
    <source>
        <dbReference type="ARBA" id="ARBA00008685"/>
    </source>
</evidence>
<dbReference type="GO" id="GO:0050906">
    <property type="term" value="P:detection of stimulus involved in sensory perception"/>
    <property type="evidence" value="ECO:0007669"/>
    <property type="project" value="UniProtKB-ARBA"/>
</dbReference>
<feature type="transmembrane region" description="Helical" evidence="9">
    <location>
        <begin position="321"/>
        <end position="345"/>
    </location>
</feature>
<evidence type="ECO:0000256" key="8">
    <source>
        <dbReference type="ARBA" id="ARBA00023180"/>
    </source>
</evidence>
<feature type="domain" description="Ionotropic glutamate receptor C-terminal" evidence="10">
    <location>
        <begin position="62"/>
        <end position="312"/>
    </location>
</feature>
<dbReference type="SUPFAM" id="SSF53850">
    <property type="entry name" value="Periplasmic binding protein-like II"/>
    <property type="match status" value="1"/>
</dbReference>
<keyword evidence="8" id="KW-0325">Glycoprotein</keyword>
<evidence type="ECO:0000259" key="10">
    <source>
        <dbReference type="Pfam" id="PF00060"/>
    </source>
</evidence>
<evidence type="ECO:0000256" key="7">
    <source>
        <dbReference type="ARBA" id="ARBA00023170"/>
    </source>
</evidence>
<dbReference type="Proteomes" id="UP000838878">
    <property type="component" value="Chromosome 14"/>
</dbReference>
<accession>A0A8J9UG52</accession>
<dbReference type="EMBL" id="OV170234">
    <property type="protein sequence ID" value="CAH0719437.1"/>
    <property type="molecule type" value="Genomic_DNA"/>
</dbReference>
<protein>
    <recommendedName>
        <fullName evidence="10">Ionotropic glutamate receptor C-terminal domain-containing protein</fullName>
    </recommendedName>
</protein>
<evidence type="ECO:0000256" key="1">
    <source>
        <dbReference type="ARBA" id="ARBA00004651"/>
    </source>
</evidence>
<keyword evidence="5 9" id="KW-1133">Transmembrane helix</keyword>
<dbReference type="Gene3D" id="1.10.287.70">
    <property type="match status" value="1"/>
</dbReference>